<evidence type="ECO:0000256" key="4">
    <source>
        <dbReference type="ARBA" id="ARBA00023136"/>
    </source>
</evidence>
<proteinExistence type="predicted"/>
<feature type="transmembrane region" description="Helical" evidence="6">
    <location>
        <begin position="92"/>
        <end position="120"/>
    </location>
</feature>
<feature type="domain" description="Glucose receptor Git3-like N-terminal" evidence="7">
    <location>
        <begin position="19"/>
        <end position="209"/>
    </location>
</feature>
<gene>
    <name evidence="9" type="ORF">SAPINGB_P001013</name>
</gene>
<feature type="transmembrane region" description="Helical" evidence="6">
    <location>
        <begin position="183"/>
        <end position="203"/>
    </location>
</feature>
<accession>A0A5E8B5D8</accession>
<dbReference type="GO" id="GO:0005886">
    <property type="term" value="C:plasma membrane"/>
    <property type="evidence" value="ECO:0007669"/>
    <property type="project" value="TreeGrafter"/>
</dbReference>
<dbReference type="Gene3D" id="1.20.1070.10">
    <property type="entry name" value="Rhodopsin 7-helix transmembrane proteins"/>
    <property type="match status" value="1"/>
</dbReference>
<reference evidence="9 10" key="1">
    <citation type="submission" date="2019-09" db="EMBL/GenBank/DDBJ databases">
        <authorList>
            <person name="Brejova B."/>
        </authorList>
    </citation>
    <scope>NUCLEOTIDE SEQUENCE [LARGE SCALE GENOMIC DNA]</scope>
</reference>
<keyword evidence="10" id="KW-1185">Reference proteome</keyword>
<feature type="region of interest" description="Disordered" evidence="5">
    <location>
        <begin position="613"/>
        <end position="713"/>
    </location>
</feature>
<feature type="compositionally biased region" description="Acidic residues" evidence="5">
    <location>
        <begin position="698"/>
        <end position="713"/>
    </location>
</feature>
<dbReference type="RefSeq" id="XP_031851627.1">
    <property type="nucleotide sequence ID" value="XM_031995736.1"/>
</dbReference>
<feature type="transmembrane region" description="Helical" evidence="6">
    <location>
        <begin position="132"/>
        <end position="153"/>
    </location>
</feature>
<evidence type="ECO:0000256" key="5">
    <source>
        <dbReference type="SAM" id="MobiDB-lite"/>
    </source>
</evidence>
<dbReference type="PANTHER" id="PTHR23112:SF37">
    <property type="entry name" value="G PROTEIN-COUPLED RECEPTOR GPR1"/>
    <property type="match status" value="1"/>
</dbReference>
<feature type="transmembrane region" description="Helical" evidence="6">
    <location>
        <begin position="20"/>
        <end position="42"/>
    </location>
</feature>
<sequence length="713" mass="80516">MTSSDSIPGLYFTAHQEYVMRVLSVAASSVSIAAGLLALYLYISMRVKVFRHHLILLLLLFDFGKAVVLLWYPSRVLNVPSAYDNVNFCDIVGFLTSAFIEAADFAVLSLAIHTALLVFTSNSGPEGGLYPYRNWVYSAHVLVPLGMASLVFINNGRRSFAPMVTWCYIPVKPLWSHILLSWAPRYIIIVSILAIYLAIYIYVKLEYRKVVKDFKSTQTAHHSVTSPAVASQADSADPELTGHDYTAYILDTSDMEIQPHPWLDNSNAASSKKEMSSVIGSSAHAHPTTHSSTNTRINQSKIKLKLKRWNKMICRSLLTFISYFPGFGFLMPRRYDDSEDDEVDMDPTMIAVRAFQRESMANFQLRRNAIERQIRSIFVYPVAYIFLWMAPFAVHVLQYKTMTNHGGVFWIGAIAAFMQPFNCVVDTVAFCIREKPWIDRKEVIFTRENAARVFPCFFKDKYYDQDSDMELAKEMYYGEEMNRANTIRNKNQNRTGFSDPNVFGGTQNTAHVPGHQHTKSSNKNTLHQTVLSYMDKKSILDYDHDDTATTSTATHMIKHYSGTASNIQQPEAEIAKARQTSLGSDLSNSTDVTYPHGNQPQVPTFRPLAPPIIFPTRDHPHNHHCTLPSTSPRSSGERRRPRSSSPHFKSFLHIGNRRGALPGDPSPLSRPTVIPSDTPFMTTTARRVDLDKGKSNGDDDESEGEMDILEFLR</sequence>
<evidence type="ECO:0000313" key="9">
    <source>
        <dbReference type="EMBL" id="VVT46033.1"/>
    </source>
</evidence>
<dbReference type="GeneID" id="43579836"/>
<dbReference type="InterPro" id="IPR022596">
    <property type="entry name" value="GPR1/2/3_C"/>
</dbReference>
<protein>
    <recommendedName>
        <fullName evidence="11">G-protein coupled receptors family 1 profile domain-containing protein</fullName>
    </recommendedName>
</protein>
<evidence type="ECO:0000259" key="7">
    <source>
        <dbReference type="Pfam" id="PF11710"/>
    </source>
</evidence>
<dbReference type="InterPro" id="IPR023041">
    <property type="entry name" value="Glucose_rcpt_Git3-like_N"/>
</dbReference>
<feature type="domain" description="G protein-coupled receptor GPR1/2/3 C-terminal" evidence="8">
    <location>
        <begin position="366"/>
        <end position="437"/>
    </location>
</feature>
<feature type="transmembrane region" description="Helical" evidence="6">
    <location>
        <begin position="54"/>
        <end position="72"/>
    </location>
</feature>
<dbReference type="EMBL" id="CABVLU010000001">
    <property type="protein sequence ID" value="VVT46033.1"/>
    <property type="molecule type" value="Genomic_DNA"/>
</dbReference>
<evidence type="ECO:0000256" key="1">
    <source>
        <dbReference type="ARBA" id="ARBA00004141"/>
    </source>
</evidence>
<evidence type="ECO:0000259" key="8">
    <source>
        <dbReference type="Pfam" id="PF11970"/>
    </source>
</evidence>
<name>A0A5E8B5D8_9ASCO</name>
<dbReference type="GO" id="GO:0004930">
    <property type="term" value="F:G protein-coupled receptor activity"/>
    <property type="evidence" value="ECO:0007669"/>
    <property type="project" value="TreeGrafter"/>
</dbReference>
<evidence type="ECO:0000256" key="2">
    <source>
        <dbReference type="ARBA" id="ARBA00022692"/>
    </source>
</evidence>
<dbReference type="SUPFAM" id="SSF81321">
    <property type="entry name" value="Family A G protein-coupled receptor-like"/>
    <property type="match status" value="1"/>
</dbReference>
<feature type="transmembrane region" description="Helical" evidence="6">
    <location>
        <begin position="409"/>
        <end position="432"/>
    </location>
</feature>
<keyword evidence="3 6" id="KW-1133">Transmembrane helix</keyword>
<evidence type="ECO:0000256" key="3">
    <source>
        <dbReference type="ARBA" id="ARBA00022989"/>
    </source>
</evidence>
<evidence type="ECO:0008006" key="11">
    <source>
        <dbReference type="Google" id="ProtNLM"/>
    </source>
</evidence>
<feature type="compositionally biased region" description="Basic and acidic residues" evidence="5">
    <location>
        <begin position="686"/>
        <end position="697"/>
    </location>
</feature>
<dbReference type="Proteomes" id="UP000398389">
    <property type="component" value="Unassembled WGS sequence"/>
</dbReference>
<evidence type="ECO:0000256" key="6">
    <source>
        <dbReference type="SAM" id="Phobius"/>
    </source>
</evidence>
<organism evidence="9 10">
    <name type="scientific">Magnusiomyces paraingens</name>
    <dbReference type="NCBI Taxonomy" id="2606893"/>
    <lineage>
        <taxon>Eukaryota</taxon>
        <taxon>Fungi</taxon>
        <taxon>Dikarya</taxon>
        <taxon>Ascomycota</taxon>
        <taxon>Saccharomycotina</taxon>
        <taxon>Dipodascomycetes</taxon>
        <taxon>Dipodascales</taxon>
        <taxon>Dipodascaceae</taxon>
        <taxon>Magnusiomyces</taxon>
    </lineage>
</organism>
<dbReference type="GO" id="GO:0007189">
    <property type="term" value="P:adenylate cyclase-activating G protein-coupled receptor signaling pathway"/>
    <property type="evidence" value="ECO:0007669"/>
    <property type="project" value="TreeGrafter"/>
</dbReference>
<dbReference type="Pfam" id="PF11970">
    <property type="entry name" value="GPR_Gpa2_C"/>
    <property type="match status" value="1"/>
</dbReference>
<dbReference type="OrthoDB" id="5368598at2759"/>
<dbReference type="PANTHER" id="PTHR23112">
    <property type="entry name" value="G PROTEIN-COUPLED RECEPTOR 157-RELATED"/>
    <property type="match status" value="1"/>
</dbReference>
<evidence type="ECO:0000313" key="10">
    <source>
        <dbReference type="Proteomes" id="UP000398389"/>
    </source>
</evidence>
<keyword evidence="2 6" id="KW-0812">Transmembrane</keyword>
<keyword evidence="4 6" id="KW-0472">Membrane</keyword>
<dbReference type="AlphaFoldDB" id="A0A5E8B5D8"/>
<comment type="subcellular location">
    <subcellularLocation>
        <location evidence="1">Membrane</location>
        <topology evidence="1">Multi-pass membrane protein</topology>
    </subcellularLocation>
</comment>
<feature type="transmembrane region" description="Helical" evidence="6">
    <location>
        <begin position="377"/>
        <end position="397"/>
    </location>
</feature>
<dbReference type="Pfam" id="PF11710">
    <property type="entry name" value="Git3"/>
    <property type="match status" value="1"/>
</dbReference>